<gene>
    <name evidence="1" type="ORF">ACKA06_00560</name>
</gene>
<dbReference type="Proteomes" id="UP001628668">
    <property type="component" value="Unassembled WGS sequence"/>
</dbReference>
<sequence length="59" mass="7377">MYFEYYQFRPQCTRQYSANVCSYRLEMLEKQIHELDRTVYRLSRKVHRLEQLAGSTRHF</sequence>
<accession>A0ABW8VIV0</accession>
<dbReference type="RefSeq" id="WP_411158820.1">
    <property type="nucleotide sequence ID" value="NZ_JBJOSA010000001.1"/>
</dbReference>
<proteinExistence type="predicted"/>
<evidence type="ECO:0000313" key="2">
    <source>
        <dbReference type="Proteomes" id="UP001628668"/>
    </source>
</evidence>
<dbReference type="EMBL" id="JBJOSA010000001">
    <property type="protein sequence ID" value="MFL8935263.1"/>
    <property type="molecule type" value="Genomic_DNA"/>
</dbReference>
<reference evidence="1 2" key="1">
    <citation type="submission" date="2024-12" db="EMBL/GenBank/DDBJ databases">
        <authorList>
            <person name="Li X."/>
            <person name="Zhang D."/>
        </authorList>
    </citation>
    <scope>NUCLEOTIDE SEQUENCE [LARGE SCALE GENOMIC DNA]</scope>
    <source>
        <strain evidence="1 2">JCM19602</strain>
    </source>
</reference>
<comment type="caution">
    <text evidence="1">The sequence shown here is derived from an EMBL/GenBank/DDBJ whole genome shotgun (WGS) entry which is preliminary data.</text>
</comment>
<keyword evidence="2" id="KW-1185">Reference proteome</keyword>
<organism evidence="1 2">
    <name type="scientific">Rossellomorea oryzaecorticis</name>
    <dbReference type="NCBI Taxonomy" id="1396505"/>
    <lineage>
        <taxon>Bacteria</taxon>
        <taxon>Bacillati</taxon>
        <taxon>Bacillota</taxon>
        <taxon>Bacilli</taxon>
        <taxon>Bacillales</taxon>
        <taxon>Bacillaceae</taxon>
        <taxon>Rossellomorea</taxon>
    </lineage>
</organism>
<name>A0ABW8VIV0_9BACI</name>
<protein>
    <submittedName>
        <fullName evidence="1">Uncharacterized protein</fullName>
    </submittedName>
</protein>
<evidence type="ECO:0000313" key="1">
    <source>
        <dbReference type="EMBL" id="MFL8935263.1"/>
    </source>
</evidence>